<evidence type="ECO:0000256" key="1">
    <source>
        <dbReference type="ARBA" id="ARBA00001917"/>
    </source>
</evidence>
<accession>A0A6I6JTV2</accession>
<dbReference type="PANTHER" id="PTHR22893:SF98">
    <property type="entry name" value="OXIDOREDUCTASE"/>
    <property type="match status" value="1"/>
</dbReference>
<feature type="domain" description="NADH:flavin oxidoreductase/NADH oxidase N-terminal" evidence="4">
    <location>
        <begin position="4"/>
        <end position="338"/>
    </location>
</feature>
<dbReference type="InterPro" id="IPR045247">
    <property type="entry name" value="Oye-like"/>
</dbReference>
<evidence type="ECO:0000313" key="5">
    <source>
        <dbReference type="EMBL" id="QGY46525.1"/>
    </source>
</evidence>
<dbReference type="InterPro" id="IPR001155">
    <property type="entry name" value="OxRdtase_FMN_N"/>
</dbReference>
<comment type="cofactor">
    <cofactor evidence="1">
        <name>FMN</name>
        <dbReference type="ChEBI" id="CHEBI:58210"/>
    </cofactor>
</comment>
<evidence type="ECO:0000256" key="3">
    <source>
        <dbReference type="ARBA" id="ARBA00023002"/>
    </source>
</evidence>
<dbReference type="RefSeq" id="WP_158869656.1">
    <property type="nucleotide sequence ID" value="NZ_CP046401.1"/>
</dbReference>
<dbReference type="GO" id="GO:0005829">
    <property type="term" value="C:cytosol"/>
    <property type="evidence" value="ECO:0007669"/>
    <property type="project" value="UniProtKB-ARBA"/>
</dbReference>
<dbReference type="FunFam" id="3.20.20.70:FF:000059">
    <property type="entry name" value="N-ethylmaleimide reductase, FMN-linked"/>
    <property type="match status" value="1"/>
</dbReference>
<evidence type="ECO:0000256" key="2">
    <source>
        <dbReference type="ARBA" id="ARBA00005979"/>
    </source>
</evidence>
<dbReference type="GO" id="GO:0016628">
    <property type="term" value="F:oxidoreductase activity, acting on the CH-CH group of donors, NAD or NADP as acceptor"/>
    <property type="evidence" value="ECO:0007669"/>
    <property type="project" value="UniProtKB-ARBA"/>
</dbReference>
<dbReference type="PANTHER" id="PTHR22893">
    <property type="entry name" value="NADH OXIDOREDUCTASE-RELATED"/>
    <property type="match status" value="1"/>
</dbReference>
<comment type="similarity">
    <text evidence="2">Belongs to the NADH:flavin oxidoreductase/NADH oxidase family.</text>
</comment>
<dbReference type="EMBL" id="CP046401">
    <property type="protein sequence ID" value="QGY46525.1"/>
    <property type="molecule type" value="Genomic_DNA"/>
</dbReference>
<reference evidence="5 6" key="1">
    <citation type="submission" date="2019-11" db="EMBL/GenBank/DDBJ databases">
        <authorList>
            <person name="Zheng R.K."/>
            <person name="Sun C.M."/>
        </authorList>
    </citation>
    <scope>NUCLEOTIDE SEQUENCE [LARGE SCALE GENOMIC DNA]</scope>
    <source>
        <strain evidence="5 6">WC007</strain>
    </source>
</reference>
<dbReference type="Gene3D" id="3.20.20.70">
    <property type="entry name" value="Aldolase class I"/>
    <property type="match status" value="1"/>
</dbReference>
<gene>
    <name evidence="5" type="ORF">GM418_23540</name>
</gene>
<dbReference type="Proteomes" id="UP000428260">
    <property type="component" value="Chromosome"/>
</dbReference>
<dbReference type="CDD" id="cd02933">
    <property type="entry name" value="OYE_like_FMN"/>
    <property type="match status" value="1"/>
</dbReference>
<evidence type="ECO:0000259" key="4">
    <source>
        <dbReference type="Pfam" id="PF00724"/>
    </source>
</evidence>
<sequence length="364" mass="41010">MKNKLLTPLPVGDYILKNRVVMAPLTRMRADVDLVPTDLNVEYYRQRSSAGLIITEASQISRLGQGYPMTPGIHSEKQVAGWKKITDTVHKEGSRIFLQLWHVGRISHSSFHPEEGLPVAPSAIRPKGNTLTSEWKQVPFETPRALETSEIKSTIQDYKQAAVNAKTAGFDGVELHSANGYLLNQFLHGKTNHRKDEYGDSVENRARLTLEVIDQLAEIWGAGKVGIRLSPFTFSGDINDPEAIPVYEYLLKELDSRQLAYLHFVRARSAEIEDQKVFEKEKELWNRYSGTIIAADGFTSETALEYLENNRADAIAFGRNFISNPDLPQRIESGAELNPYDRTTFYGGGEKGYTDYPFLQKQNA</sequence>
<organism evidence="5 6">
    <name type="scientific">Maribellus comscasis</name>
    <dbReference type="NCBI Taxonomy" id="2681766"/>
    <lineage>
        <taxon>Bacteria</taxon>
        <taxon>Pseudomonadati</taxon>
        <taxon>Bacteroidota</taxon>
        <taxon>Bacteroidia</taxon>
        <taxon>Marinilabiliales</taxon>
        <taxon>Prolixibacteraceae</taxon>
        <taxon>Maribellus</taxon>
    </lineage>
</organism>
<name>A0A6I6JTV2_9BACT</name>
<dbReference type="KEGG" id="mcos:GM418_23540"/>
<evidence type="ECO:0000313" key="6">
    <source>
        <dbReference type="Proteomes" id="UP000428260"/>
    </source>
</evidence>
<dbReference type="AlphaFoldDB" id="A0A6I6JTV2"/>
<keyword evidence="6" id="KW-1185">Reference proteome</keyword>
<dbReference type="InterPro" id="IPR013785">
    <property type="entry name" value="Aldolase_TIM"/>
</dbReference>
<keyword evidence="3" id="KW-0560">Oxidoreductase</keyword>
<dbReference type="GO" id="GO:0010181">
    <property type="term" value="F:FMN binding"/>
    <property type="evidence" value="ECO:0007669"/>
    <property type="project" value="InterPro"/>
</dbReference>
<dbReference type="SUPFAM" id="SSF51395">
    <property type="entry name" value="FMN-linked oxidoreductases"/>
    <property type="match status" value="1"/>
</dbReference>
<dbReference type="Pfam" id="PF00724">
    <property type="entry name" value="Oxidored_FMN"/>
    <property type="match status" value="1"/>
</dbReference>
<proteinExistence type="inferred from homology"/>
<protein>
    <submittedName>
        <fullName evidence="5">Alkene reductase</fullName>
    </submittedName>
</protein>